<comment type="caution">
    <text evidence="4">The sequence shown here is derived from an EMBL/GenBank/DDBJ whole genome shotgun (WGS) entry which is preliminary data.</text>
</comment>
<protein>
    <submittedName>
        <fullName evidence="4">TIGR01777 family oxidoreductase</fullName>
    </submittedName>
</protein>
<dbReference type="Pfam" id="PF01370">
    <property type="entry name" value="Epimerase"/>
    <property type="match status" value="1"/>
</dbReference>
<comment type="similarity">
    <text evidence="1">Belongs to the NAD(P)-dependent epimerase/dehydratase family. SDR39U1 subfamily.</text>
</comment>
<dbReference type="Gene3D" id="3.40.50.720">
    <property type="entry name" value="NAD(P)-binding Rossmann-like Domain"/>
    <property type="match status" value="1"/>
</dbReference>
<dbReference type="PANTHER" id="PTHR11092">
    <property type="entry name" value="SUGAR NUCLEOTIDE EPIMERASE RELATED"/>
    <property type="match status" value="1"/>
</dbReference>
<dbReference type="EMBL" id="DYTV01000130">
    <property type="protein sequence ID" value="HJH11941.1"/>
    <property type="molecule type" value="Genomic_DNA"/>
</dbReference>
<sequence>MKVVISGGTGFVGTALTTLLKEQGHDVIILTRSESKVQDGVQYVQWLTPTSNPATEIKQADAFVNLAGVSLNSGRWTEKRKFEIYDSRMRATIAIAEIIEALDTKPEVLVNASAVGIYPTSTSAIYTESSNAVADDFLGKTVRDWERMAHRIERFGVRVATGRFGVILGRDEGALPMMALPYKMHVGGVVGSGEQWLSWVHITDVARALYFAIITPSLVGAFNITAPQPLRMKDFSYVLSTVLEESEWLPVPELPLKLALGEQSKLVLEGQHVLASKLAREGFNFRYETAYEALSNIYG</sequence>
<feature type="domain" description="DUF1731" evidence="3">
    <location>
        <begin position="251"/>
        <end position="297"/>
    </location>
</feature>
<dbReference type="AlphaFoldDB" id="A0A921NDK4"/>
<evidence type="ECO:0000313" key="4">
    <source>
        <dbReference type="EMBL" id="HJH11941.1"/>
    </source>
</evidence>
<dbReference type="InterPro" id="IPR036291">
    <property type="entry name" value="NAD(P)-bd_dom_sf"/>
</dbReference>
<reference evidence="4" key="1">
    <citation type="journal article" date="2021" name="PeerJ">
        <title>Extensive microbial diversity within the chicken gut microbiome revealed by metagenomics and culture.</title>
        <authorList>
            <person name="Gilroy R."/>
            <person name="Ravi A."/>
            <person name="Getino M."/>
            <person name="Pursley I."/>
            <person name="Horton D.L."/>
            <person name="Alikhan N.F."/>
            <person name="Baker D."/>
            <person name="Gharbi K."/>
            <person name="Hall N."/>
            <person name="Watson M."/>
            <person name="Adriaenssens E.M."/>
            <person name="Foster-Nyarko E."/>
            <person name="Jarju S."/>
            <person name="Secka A."/>
            <person name="Antonio M."/>
            <person name="Oren A."/>
            <person name="Chaudhuri R.R."/>
            <person name="La Ragione R."/>
            <person name="Hildebrand F."/>
            <person name="Pallen M.J."/>
        </authorList>
    </citation>
    <scope>NUCLEOTIDE SEQUENCE</scope>
    <source>
        <strain evidence="4">CHK160-4876</strain>
    </source>
</reference>
<dbReference type="InterPro" id="IPR013549">
    <property type="entry name" value="DUF1731"/>
</dbReference>
<dbReference type="Proteomes" id="UP000700212">
    <property type="component" value="Unassembled WGS sequence"/>
</dbReference>
<dbReference type="Pfam" id="PF08338">
    <property type="entry name" value="DUF1731"/>
    <property type="match status" value="1"/>
</dbReference>
<gene>
    <name evidence="4" type="ORF">K8V30_09700</name>
</gene>
<accession>A0A921NDK4</accession>
<proteinExistence type="inferred from homology"/>
<evidence type="ECO:0000259" key="3">
    <source>
        <dbReference type="Pfam" id="PF08338"/>
    </source>
</evidence>
<evidence type="ECO:0000259" key="2">
    <source>
        <dbReference type="Pfam" id="PF01370"/>
    </source>
</evidence>
<reference evidence="4" key="2">
    <citation type="submission" date="2021-09" db="EMBL/GenBank/DDBJ databases">
        <authorList>
            <person name="Gilroy R."/>
        </authorList>
    </citation>
    <scope>NUCLEOTIDE SEQUENCE</scope>
    <source>
        <strain evidence="4">CHK160-4876</strain>
    </source>
</reference>
<dbReference type="InterPro" id="IPR001509">
    <property type="entry name" value="Epimerase_deHydtase"/>
</dbReference>
<dbReference type="SUPFAM" id="SSF51735">
    <property type="entry name" value="NAD(P)-binding Rossmann-fold domains"/>
    <property type="match status" value="1"/>
</dbReference>
<feature type="domain" description="NAD-dependent epimerase/dehydratase" evidence="2">
    <location>
        <begin position="3"/>
        <end position="217"/>
    </location>
</feature>
<dbReference type="NCBIfam" id="TIGR01777">
    <property type="entry name" value="yfcH"/>
    <property type="match status" value="1"/>
</dbReference>
<evidence type="ECO:0000256" key="1">
    <source>
        <dbReference type="ARBA" id="ARBA00009353"/>
    </source>
</evidence>
<evidence type="ECO:0000313" key="5">
    <source>
        <dbReference type="Proteomes" id="UP000700212"/>
    </source>
</evidence>
<name>A0A921NDK4_9BACL</name>
<dbReference type="PANTHER" id="PTHR11092:SF0">
    <property type="entry name" value="EPIMERASE FAMILY PROTEIN SDR39U1"/>
    <property type="match status" value="1"/>
</dbReference>
<dbReference type="InterPro" id="IPR010099">
    <property type="entry name" value="SDR39U1"/>
</dbReference>
<organism evidence="4 5">
    <name type="scientific">Metalysinibacillus jejuensis</name>
    <dbReference type="NCBI Taxonomy" id="914327"/>
    <lineage>
        <taxon>Bacteria</taxon>
        <taxon>Bacillati</taxon>
        <taxon>Bacillota</taxon>
        <taxon>Bacilli</taxon>
        <taxon>Bacillales</taxon>
        <taxon>Caryophanaceae</taxon>
        <taxon>Metalysinibacillus</taxon>
    </lineage>
</organism>